<dbReference type="PANTHER" id="PTHR35802">
    <property type="entry name" value="PROTEASE SYNTHASE AND SPORULATION PROTEIN PAI 2"/>
    <property type="match status" value="1"/>
</dbReference>
<dbReference type="Pfam" id="PF04299">
    <property type="entry name" value="FMN_bind_2"/>
    <property type="match status" value="1"/>
</dbReference>
<dbReference type="RefSeq" id="WP_036775909.1">
    <property type="nucleotide sequence ID" value="NZ_CAWLTM010000109.1"/>
</dbReference>
<dbReference type="InterPro" id="IPR012349">
    <property type="entry name" value="Split_barrel_FMN-bd"/>
</dbReference>
<dbReference type="Proteomes" id="UP000023464">
    <property type="component" value="Unassembled WGS sequence"/>
</dbReference>
<evidence type="ECO:0000313" key="2">
    <source>
        <dbReference type="Proteomes" id="UP000023464"/>
    </source>
</evidence>
<dbReference type="PANTHER" id="PTHR35802:SF1">
    <property type="entry name" value="PROTEASE SYNTHASE AND SPORULATION PROTEIN PAI 2"/>
    <property type="match status" value="1"/>
</dbReference>
<name>A0A022PMH7_9GAMM</name>
<accession>A0A022PMH7</accession>
<gene>
    <name evidence="1" type="ORF">BA1DRAFT_00564</name>
</gene>
<dbReference type="Gene3D" id="2.30.110.10">
    <property type="entry name" value="Electron Transport, Fmn-binding Protein, Chain A"/>
    <property type="match status" value="1"/>
</dbReference>
<evidence type="ECO:0000313" key="1">
    <source>
        <dbReference type="EMBL" id="EYU16821.1"/>
    </source>
</evidence>
<dbReference type="AlphaFoldDB" id="A0A022PMH7"/>
<protein>
    <submittedName>
        <fullName evidence="1">Negative transcriptional regulator, PaiB family</fullName>
    </submittedName>
</protein>
<comment type="caution">
    <text evidence="1">The sequence shown here is derived from an EMBL/GenBank/DDBJ whole genome shotgun (WGS) entry which is preliminary data.</text>
</comment>
<sequence length="201" mass="23165">MKIFPFHYHEFICKNVELLWRFIDAYPLALITRYMNNGFITSHIPLFQGVDKMLFGHTDRRNPMVNDLVSFEAHIVFMGPSSYIPPEAYKNRQLPTWNYTAVHMDASIDIIVESSMNLNILLETSERLATGKDSFRPDKEDPRVVKNLPGILGLKVVPKYIEGRFKLSQDKSFVDHESAMQWLLGNNPSEFDSLIKSLING</sequence>
<reference evidence="1 2" key="1">
    <citation type="submission" date="2014-03" db="EMBL/GenBank/DDBJ databases">
        <title>Draft Genome of Photorhabdus luminescens BA1, an Egyptian Isolate.</title>
        <authorList>
            <person name="Ghazal S."/>
            <person name="Hurst S.G.IV."/>
            <person name="Morris K."/>
            <person name="Thomas K."/>
            <person name="Tisa L.S."/>
        </authorList>
    </citation>
    <scope>NUCLEOTIDE SEQUENCE [LARGE SCALE GENOMIC DNA]</scope>
    <source>
        <strain evidence="1 2">BA1</strain>
    </source>
</reference>
<proteinExistence type="predicted"/>
<dbReference type="PATRIC" id="fig|1393736.3.peg.568"/>
<dbReference type="SUPFAM" id="SSF50475">
    <property type="entry name" value="FMN-binding split barrel"/>
    <property type="match status" value="1"/>
</dbReference>
<dbReference type="EMBL" id="JFGV01000006">
    <property type="protein sequence ID" value="EYU16821.1"/>
    <property type="molecule type" value="Genomic_DNA"/>
</dbReference>
<organism evidence="1 2">
    <name type="scientific">Photorhabdus aegyptia</name>
    <dbReference type="NCBI Taxonomy" id="2805098"/>
    <lineage>
        <taxon>Bacteria</taxon>
        <taxon>Pseudomonadati</taxon>
        <taxon>Pseudomonadota</taxon>
        <taxon>Gammaproteobacteria</taxon>
        <taxon>Enterobacterales</taxon>
        <taxon>Morganellaceae</taxon>
        <taxon>Photorhabdus</taxon>
    </lineage>
</organism>
<dbReference type="InterPro" id="IPR007396">
    <property type="entry name" value="TR_PAI2-type"/>
</dbReference>
<keyword evidence="2" id="KW-1185">Reference proteome</keyword>